<dbReference type="AlphaFoldDB" id="A0A1J5RX25"/>
<sequence length="159" mass="15699">MTRKGKIMNRFTTVLGGAVAVGLLLGGAAAAQTLSGIAGQLLGGQATQGQQAAPAAPQMPGVSSLLGQALPNVSSAGADNVTGVLSYCVQTKVLSGGNAASLLGSLTGRGDVRSSAGFQAGQQGLLQTGGGNDFSLASLKDQVKSKLCDMVLQRAQSLL</sequence>
<dbReference type="Pfam" id="PF10696">
    <property type="entry name" value="DUF2501"/>
    <property type="match status" value="1"/>
</dbReference>
<dbReference type="InterPro" id="IPR019637">
    <property type="entry name" value="DUF2501"/>
</dbReference>
<gene>
    <name evidence="1" type="ORF">GALL_176320</name>
</gene>
<evidence type="ECO:0000313" key="1">
    <source>
        <dbReference type="EMBL" id="OIR00378.1"/>
    </source>
</evidence>
<proteinExistence type="predicted"/>
<dbReference type="EMBL" id="MLJW01000096">
    <property type="protein sequence ID" value="OIR00378.1"/>
    <property type="molecule type" value="Genomic_DNA"/>
</dbReference>
<comment type="caution">
    <text evidence="1">The sequence shown here is derived from an EMBL/GenBank/DDBJ whole genome shotgun (WGS) entry which is preliminary data.</text>
</comment>
<organism evidence="1">
    <name type="scientific">mine drainage metagenome</name>
    <dbReference type="NCBI Taxonomy" id="410659"/>
    <lineage>
        <taxon>unclassified sequences</taxon>
        <taxon>metagenomes</taxon>
        <taxon>ecological metagenomes</taxon>
    </lineage>
</organism>
<name>A0A1J5RX25_9ZZZZ</name>
<protein>
    <recommendedName>
        <fullName evidence="2">DUF2501 domain-containing protein</fullName>
    </recommendedName>
</protein>
<accession>A0A1J5RX25</accession>
<evidence type="ECO:0008006" key="2">
    <source>
        <dbReference type="Google" id="ProtNLM"/>
    </source>
</evidence>
<reference evidence="1" key="1">
    <citation type="submission" date="2016-10" db="EMBL/GenBank/DDBJ databases">
        <title>Sequence of Gallionella enrichment culture.</title>
        <authorList>
            <person name="Poehlein A."/>
            <person name="Muehling M."/>
            <person name="Daniel R."/>
        </authorList>
    </citation>
    <scope>NUCLEOTIDE SEQUENCE</scope>
</reference>